<feature type="transmembrane region" description="Helical" evidence="13">
    <location>
        <begin position="36"/>
        <end position="57"/>
    </location>
</feature>
<evidence type="ECO:0000256" key="9">
    <source>
        <dbReference type="ARBA" id="ARBA00023588"/>
    </source>
</evidence>
<evidence type="ECO:0000256" key="11">
    <source>
        <dbReference type="ARBA" id="ARBA00023667"/>
    </source>
</evidence>
<dbReference type="GO" id="GO:0005886">
    <property type="term" value="C:plasma membrane"/>
    <property type="evidence" value="ECO:0007669"/>
    <property type="project" value="UniProtKB-SubCell"/>
</dbReference>
<evidence type="ECO:0000313" key="15">
    <source>
        <dbReference type="Proteomes" id="UP000680588"/>
    </source>
</evidence>
<protein>
    <recommendedName>
        <fullName evidence="11">Glycosyl-4,4'-diaponeurosporenoate acyltransferase</fullName>
    </recommendedName>
</protein>
<dbReference type="Proteomes" id="UP000680588">
    <property type="component" value="Chromosome"/>
</dbReference>
<evidence type="ECO:0000256" key="2">
    <source>
        <dbReference type="ARBA" id="ARBA00022475"/>
    </source>
</evidence>
<dbReference type="GO" id="GO:0016746">
    <property type="term" value="F:acyltransferase activity"/>
    <property type="evidence" value="ECO:0007669"/>
    <property type="project" value="UniProtKB-KW"/>
</dbReference>
<dbReference type="InterPro" id="IPR044021">
    <property type="entry name" value="CrtO"/>
</dbReference>
<keyword evidence="3" id="KW-0808">Transferase</keyword>
<organism evidence="14 15">
    <name type="scientific">Arthrobacter sunyaminii</name>
    <dbReference type="NCBI Taxonomy" id="2816859"/>
    <lineage>
        <taxon>Bacteria</taxon>
        <taxon>Bacillati</taxon>
        <taxon>Actinomycetota</taxon>
        <taxon>Actinomycetes</taxon>
        <taxon>Micrococcales</taxon>
        <taxon>Micrococcaceae</taxon>
        <taxon>Arthrobacter</taxon>
    </lineage>
</organism>
<evidence type="ECO:0000313" key="14">
    <source>
        <dbReference type="EMBL" id="QWQ35044.1"/>
    </source>
</evidence>
<keyword evidence="8" id="KW-0012">Acyltransferase</keyword>
<reference evidence="14" key="1">
    <citation type="submission" date="2021-06" db="EMBL/GenBank/DDBJ databases">
        <title>Novel species in genus Arthrobacter.</title>
        <authorList>
            <person name="Zhang G."/>
        </authorList>
    </citation>
    <scope>NUCLEOTIDE SEQUENCE</scope>
    <source>
        <strain evidence="14">Zg-ZUI122</strain>
    </source>
</reference>
<keyword evidence="2" id="KW-1003">Cell membrane</keyword>
<dbReference type="Pfam" id="PF18927">
    <property type="entry name" value="CrtO"/>
    <property type="match status" value="1"/>
</dbReference>
<keyword evidence="4 13" id="KW-0812">Transmembrane</keyword>
<comment type="pathway">
    <text evidence="9">Carotenoid biosynthesis; staphyloxanthin biosynthesis; staphyloxanthin from farnesyl diphosphate: step 5/5.</text>
</comment>
<comment type="similarity">
    <text evidence="10">Belongs to the acyltransferase CrtO family.</text>
</comment>
<evidence type="ECO:0000256" key="10">
    <source>
        <dbReference type="ARBA" id="ARBA00023603"/>
    </source>
</evidence>
<proteinExistence type="inferred from homology"/>
<feature type="transmembrane region" description="Helical" evidence="13">
    <location>
        <begin position="12"/>
        <end position="30"/>
    </location>
</feature>
<feature type="transmembrane region" description="Helical" evidence="13">
    <location>
        <begin position="120"/>
        <end position="139"/>
    </location>
</feature>
<comment type="function">
    <text evidence="12">Catalyzes the acylation of glycosyl-4,4'-diaponeurosporenoate, i.e. the esterification of glucose at the C6'' position with the carboxyl group of the C(15) fatty acid 12-methyltetradecanoic acid, to yield staphyloxanthin. This is the last step in the biosynthesis of this orange pigment, present in most staphylococci strains.</text>
</comment>
<name>A0A975PDK2_9MICC</name>
<keyword evidence="6 13" id="KW-1133">Transmembrane helix</keyword>
<keyword evidence="15" id="KW-1185">Reference proteome</keyword>
<evidence type="ECO:0000256" key="1">
    <source>
        <dbReference type="ARBA" id="ARBA00004162"/>
    </source>
</evidence>
<comment type="subcellular location">
    <subcellularLocation>
        <location evidence="1">Cell membrane</location>
        <topology evidence="1">Single-pass membrane protein</topology>
    </subcellularLocation>
</comment>
<evidence type="ECO:0000256" key="3">
    <source>
        <dbReference type="ARBA" id="ARBA00022679"/>
    </source>
</evidence>
<evidence type="ECO:0000256" key="5">
    <source>
        <dbReference type="ARBA" id="ARBA00022729"/>
    </source>
</evidence>
<evidence type="ECO:0000256" key="7">
    <source>
        <dbReference type="ARBA" id="ARBA00023136"/>
    </source>
</evidence>
<dbReference type="EMBL" id="CP076456">
    <property type="protein sequence ID" value="QWQ35044.1"/>
    <property type="molecule type" value="Genomic_DNA"/>
</dbReference>
<evidence type="ECO:0000256" key="12">
    <source>
        <dbReference type="ARBA" id="ARBA00025324"/>
    </source>
</evidence>
<evidence type="ECO:0000256" key="13">
    <source>
        <dbReference type="SAM" id="Phobius"/>
    </source>
</evidence>
<dbReference type="KEGG" id="asun:KG104_10960"/>
<accession>A0A975PDK2</accession>
<keyword evidence="7 13" id="KW-0472">Membrane</keyword>
<dbReference type="AlphaFoldDB" id="A0A975PDK2"/>
<keyword evidence="5" id="KW-0732">Signal</keyword>
<evidence type="ECO:0000256" key="4">
    <source>
        <dbReference type="ARBA" id="ARBA00022692"/>
    </source>
</evidence>
<sequence>MMALPHGQLGSSTMGLVAGLGLAVAGWFAIGPDHLVYAFVVQGAFLFMALLIGPVLVDVARQRYRVKPFEPRIYTLLGTEAFRRLLGVVGWNRIIMQMRRTEQGASGKARFLRGTEQSETGHLLGFSATAVLAIMAVAASHPRGAAQILLIGVILHLYPVMIQRITRFRITSHRTNIKESGR</sequence>
<feature type="transmembrane region" description="Helical" evidence="13">
    <location>
        <begin position="145"/>
        <end position="162"/>
    </location>
</feature>
<evidence type="ECO:0000256" key="6">
    <source>
        <dbReference type="ARBA" id="ARBA00022989"/>
    </source>
</evidence>
<evidence type="ECO:0000256" key="8">
    <source>
        <dbReference type="ARBA" id="ARBA00023315"/>
    </source>
</evidence>
<gene>
    <name evidence="14" type="ORF">KG104_10960</name>
</gene>